<feature type="domain" description="AATF leucine zipper-containing" evidence="4">
    <location>
        <begin position="142"/>
        <end position="275"/>
    </location>
</feature>
<dbReference type="EMBL" id="JAPCXB010000050">
    <property type="protein sequence ID" value="KAJ1612029.1"/>
    <property type="molecule type" value="Genomic_DNA"/>
</dbReference>
<feature type="compositionally biased region" description="Basic and acidic residues" evidence="2">
    <location>
        <begin position="58"/>
        <end position="67"/>
    </location>
</feature>
<dbReference type="Proteomes" id="UP001071777">
    <property type="component" value="Unassembled WGS sequence"/>
</dbReference>
<evidence type="ECO:0000259" key="4">
    <source>
        <dbReference type="Pfam" id="PF13339"/>
    </source>
</evidence>
<organism evidence="5 6">
    <name type="scientific">Cryptosporidium canis</name>
    <dbReference type="NCBI Taxonomy" id="195482"/>
    <lineage>
        <taxon>Eukaryota</taxon>
        <taxon>Sar</taxon>
        <taxon>Alveolata</taxon>
        <taxon>Apicomplexa</taxon>
        <taxon>Conoidasida</taxon>
        <taxon>Coccidia</taxon>
        <taxon>Eucoccidiorida</taxon>
        <taxon>Eimeriorina</taxon>
        <taxon>Cryptosporidiidae</taxon>
        <taxon>Cryptosporidium</taxon>
    </lineage>
</organism>
<dbReference type="InterPro" id="IPR025160">
    <property type="entry name" value="AATF"/>
</dbReference>
<reference evidence="5" key="1">
    <citation type="submission" date="2022-10" db="EMBL/GenBank/DDBJ databases">
        <title>Adaptive evolution leads to modifications in subtelomeric GC content in a zoonotic Cryptosporidium species.</title>
        <authorList>
            <person name="Li J."/>
            <person name="Feng Y."/>
            <person name="Xiao L."/>
        </authorList>
    </citation>
    <scope>NUCLEOTIDE SEQUENCE</scope>
    <source>
        <strain evidence="5">25894</strain>
    </source>
</reference>
<feature type="region of interest" description="Disordered" evidence="2">
    <location>
        <begin position="52"/>
        <end position="82"/>
    </location>
</feature>
<dbReference type="Pfam" id="PF13339">
    <property type="entry name" value="AATF-Che1"/>
    <property type="match status" value="1"/>
</dbReference>
<dbReference type="Pfam" id="PF08164">
    <property type="entry name" value="TRAUB"/>
    <property type="match status" value="1"/>
</dbReference>
<dbReference type="InterPro" id="IPR039223">
    <property type="entry name" value="AATF/Bfr2"/>
</dbReference>
<dbReference type="PANTHER" id="PTHR15565:SF0">
    <property type="entry name" value="PROTEIN AATF"/>
    <property type="match status" value="1"/>
</dbReference>
<name>A0ABQ8P904_9CRYT</name>
<sequence>MDFFDDEFYDGRNQSASDIESEETPDISEFGNSNGRLRFRADLDLPDRYVGEKVSSSEFKKQRDRESSSANQSSKFGEEPHEYSINDISGFDGYSEDLPDFNSGSIQLPDSISKKVDRYKEMEANFSIVDNMKIKDKMLSEQEKGESVKNQRKIWSELLAIRIFTQNVLKSANKLPPTGLLPFLDQEARSQLDDIRKDILELTMMSHEIQTHLNRCNKRLKSHINDDTAKSGVFGQMSSKSSNKRVKAELDFWDKYTQLPDNAFEWCIDVSDEWKKNTQIEIRKDFKVLNQPLRAQIQQTLLNKEHVLNKSRPNANSLDLIGIDFLREKVDPILIHEISKEIYDDSDSFVSLLKEIISSKTINDSNLNSVSSSLLHKGKKTTNNVDRRASKGRKIRYVPIPKLENFMASYPSLHTNSHLPGADNEEFVECIMKSLLVA</sequence>
<keyword evidence="6" id="KW-1185">Reference proteome</keyword>
<evidence type="ECO:0000313" key="6">
    <source>
        <dbReference type="Proteomes" id="UP001071777"/>
    </source>
</evidence>
<evidence type="ECO:0000259" key="3">
    <source>
        <dbReference type="Pfam" id="PF08164"/>
    </source>
</evidence>
<evidence type="ECO:0000313" key="5">
    <source>
        <dbReference type="EMBL" id="KAJ1612029.1"/>
    </source>
</evidence>
<protein>
    <submittedName>
        <fullName evidence="5">Uncharacterized protein</fullName>
    </submittedName>
</protein>
<proteinExistence type="inferred from homology"/>
<dbReference type="InterPro" id="IPR012617">
    <property type="entry name" value="AATF_C"/>
</dbReference>
<evidence type="ECO:0000256" key="2">
    <source>
        <dbReference type="SAM" id="MobiDB-lite"/>
    </source>
</evidence>
<evidence type="ECO:0000256" key="1">
    <source>
        <dbReference type="ARBA" id="ARBA00008966"/>
    </source>
</evidence>
<feature type="domain" description="Apoptosis-antagonizing transcription factor C-terminal" evidence="3">
    <location>
        <begin position="350"/>
        <end position="417"/>
    </location>
</feature>
<comment type="similarity">
    <text evidence="1">Belongs to the AATF family.</text>
</comment>
<comment type="caution">
    <text evidence="5">The sequence shown here is derived from an EMBL/GenBank/DDBJ whole genome shotgun (WGS) entry which is preliminary data.</text>
</comment>
<gene>
    <name evidence="5" type="ORF">OJ252_1378</name>
</gene>
<dbReference type="PANTHER" id="PTHR15565">
    <property type="entry name" value="AATF PROTEIN APOPTOSIS ANTAGONIZING TRANSCRIPTION FACTOR"/>
    <property type="match status" value="1"/>
</dbReference>
<feature type="region of interest" description="Disordered" evidence="2">
    <location>
        <begin position="1"/>
        <end position="34"/>
    </location>
</feature>
<accession>A0ABQ8P904</accession>